<dbReference type="InterPro" id="IPR036108">
    <property type="entry name" value="4pyrrol_syn_uPrphyn_synt_sf"/>
</dbReference>
<gene>
    <name evidence="2" type="ORF">SAMN04488138_10950</name>
</gene>
<dbReference type="RefSeq" id="WP_066601025.1">
    <property type="nucleotide sequence ID" value="NZ_FORY01000009.1"/>
</dbReference>
<organism evidence="2 3">
    <name type="scientific">Celeribacter halophilus</name>
    <dbReference type="NCBI Taxonomy" id="576117"/>
    <lineage>
        <taxon>Bacteria</taxon>
        <taxon>Pseudomonadati</taxon>
        <taxon>Pseudomonadota</taxon>
        <taxon>Alphaproteobacteria</taxon>
        <taxon>Rhodobacterales</taxon>
        <taxon>Roseobacteraceae</taxon>
        <taxon>Celeribacter</taxon>
    </lineage>
</organism>
<dbReference type="CDD" id="cd06578">
    <property type="entry name" value="HemD"/>
    <property type="match status" value="1"/>
</dbReference>
<evidence type="ECO:0000313" key="2">
    <source>
        <dbReference type="EMBL" id="SFJ73620.1"/>
    </source>
</evidence>
<keyword evidence="3" id="KW-1185">Reference proteome</keyword>
<feature type="domain" description="Tetrapyrrole biosynthesis uroporphyrinogen III synthase" evidence="1">
    <location>
        <begin position="29"/>
        <end position="179"/>
    </location>
</feature>
<name>A0A1I3TSM2_9RHOB</name>
<dbReference type="SUPFAM" id="SSF69618">
    <property type="entry name" value="HemD-like"/>
    <property type="match status" value="1"/>
</dbReference>
<dbReference type="GO" id="GO:0033014">
    <property type="term" value="P:tetrapyrrole biosynthetic process"/>
    <property type="evidence" value="ECO:0007669"/>
    <property type="project" value="InterPro"/>
</dbReference>
<proteinExistence type="predicted"/>
<dbReference type="Proteomes" id="UP000183299">
    <property type="component" value="Unassembled WGS sequence"/>
</dbReference>
<dbReference type="GeneID" id="98665599"/>
<reference evidence="2 3" key="1">
    <citation type="submission" date="2016-10" db="EMBL/GenBank/DDBJ databases">
        <authorList>
            <person name="de Groot N.N."/>
        </authorList>
    </citation>
    <scope>NUCLEOTIDE SEQUENCE [LARGE SCALE GENOMIC DNA]</scope>
    <source>
        <strain evidence="2 3">CGMCC 1.8891</strain>
    </source>
</reference>
<dbReference type="Pfam" id="PF02602">
    <property type="entry name" value="HEM4"/>
    <property type="match status" value="1"/>
</dbReference>
<dbReference type="Gene3D" id="3.40.50.10090">
    <property type="match status" value="2"/>
</dbReference>
<accession>A0A1I3TSM2</accession>
<dbReference type="AlphaFoldDB" id="A0A1I3TSM2"/>
<dbReference type="InterPro" id="IPR003754">
    <property type="entry name" value="4pyrrol_synth_uPrphyn_synth"/>
</dbReference>
<dbReference type="GO" id="GO:0004852">
    <property type="term" value="F:uroporphyrinogen-III synthase activity"/>
    <property type="evidence" value="ECO:0007669"/>
    <property type="project" value="InterPro"/>
</dbReference>
<dbReference type="STRING" id="576117.SAMN04488138_10950"/>
<evidence type="ECO:0000259" key="1">
    <source>
        <dbReference type="Pfam" id="PF02602"/>
    </source>
</evidence>
<dbReference type="EMBL" id="FORY01000009">
    <property type="protein sequence ID" value="SFJ73620.1"/>
    <property type="molecule type" value="Genomic_DNA"/>
</dbReference>
<dbReference type="OrthoDB" id="7204250at2"/>
<protein>
    <submittedName>
        <fullName evidence="2">Uroporphyrinogen-III synthase</fullName>
    </submittedName>
</protein>
<evidence type="ECO:0000313" key="3">
    <source>
        <dbReference type="Proteomes" id="UP000183299"/>
    </source>
</evidence>
<sequence>MPPTVLITRPKDDAQRLSQELERCVPDLHVLIAPVMQICALPFDVPDMSFDYLLLTSRHAVPAGDAFLGLPVYCVGEATRAAAQARGHRVCAVYPNAEALVADLAQHKGKRALHLHGRHTRGNVSDRLSSAGLETKSCVTYEQVPRRWSEAERQDIHAQSHLLLPLYSPRSARLAAEKLQGFAGDVSLIGLSQACLDGWSGITPVSGICLERPDGQAMVRAIASHLAR</sequence>